<gene>
    <name evidence="2" type="ORF">SKAU_G00083060</name>
</gene>
<reference evidence="2" key="1">
    <citation type="journal article" date="2023" name="Science">
        <title>Genome structures resolve the early diversification of teleost fishes.</title>
        <authorList>
            <person name="Parey E."/>
            <person name="Louis A."/>
            <person name="Montfort J."/>
            <person name="Bouchez O."/>
            <person name="Roques C."/>
            <person name="Iampietro C."/>
            <person name="Lluch J."/>
            <person name="Castinel A."/>
            <person name="Donnadieu C."/>
            <person name="Desvignes T."/>
            <person name="Floi Bucao C."/>
            <person name="Jouanno E."/>
            <person name="Wen M."/>
            <person name="Mejri S."/>
            <person name="Dirks R."/>
            <person name="Jansen H."/>
            <person name="Henkel C."/>
            <person name="Chen W.J."/>
            <person name="Zahm M."/>
            <person name="Cabau C."/>
            <person name="Klopp C."/>
            <person name="Thompson A.W."/>
            <person name="Robinson-Rechavi M."/>
            <person name="Braasch I."/>
            <person name="Lecointre G."/>
            <person name="Bobe J."/>
            <person name="Postlethwait J.H."/>
            <person name="Berthelot C."/>
            <person name="Roest Crollius H."/>
            <person name="Guiguen Y."/>
        </authorList>
    </citation>
    <scope>NUCLEOTIDE SEQUENCE</scope>
    <source>
        <strain evidence="2">WJC10195</strain>
    </source>
</reference>
<feature type="region of interest" description="Disordered" evidence="1">
    <location>
        <begin position="83"/>
        <end position="123"/>
    </location>
</feature>
<evidence type="ECO:0000313" key="3">
    <source>
        <dbReference type="Proteomes" id="UP001152622"/>
    </source>
</evidence>
<accession>A0A9Q1FW08</accession>
<proteinExistence type="predicted"/>
<dbReference type="EMBL" id="JAINUF010000003">
    <property type="protein sequence ID" value="KAJ8368278.1"/>
    <property type="molecule type" value="Genomic_DNA"/>
</dbReference>
<evidence type="ECO:0000256" key="1">
    <source>
        <dbReference type="SAM" id="MobiDB-lite"/>
    </source>
</evidence>
<evidence type="ECO:0000313" key="2">
    <source>
        <dbReference type="EMBL" id="KAJ8368278.1"/>
    </source>
</evidence>
<name>A0A9Q1FW08_SYNKA</name>
<dbReference type="Proteomes" id="UP001152622">
    <property type="component" value="Chromosome 3"/>
</dbReference>
<feature type="region of interest" description="Disordered" evidence="1">
    <location>
        <begin position="1"/>
        <end position="20"/>
    </location>
</feature>
<organism evidence="2 3">
    <name type="scientific">Synaphobranchus kaupii</name>
    <name type="common">Kaup's arrowtooth eel</name>
    <dbReference type="NCBI Taxonomy" id="118154"/>
    <lineage>
        <taxon>Eukaryota</taxon>
        <taxon>Metazoa</taxon>
        <taxon>Chordata</taxon>
        <taxon>Craniata</taxon>
        <taxon>Vertebrata</taxon>
        <taxon>Euteleostomi</taxon>
        <taxon>Actinopterygii</taxon>
        <taxon>Neopterygii</taxon>
        <taxon>Teleostei</taxon>
        <taxon>Anguilliformes</taxon>
        <taxon>Synaphobranchidae</taxon>
        <taxon>Synaphobranchus</taxon>
    </lineage>
</organism>
<protein>
    <submittedName>
        <fullName evidence="2">Uncharacterized protein</fullName>
    </submittedName>
</protein>
<sequence>MRRAAPSFPRSPPRSRAPRLRARAQRAACVFTVGLQLCDVRNVTLLHPILSIRSHVNVRPMAGVCVSGSCDRLGARTLTVDVRGSQKARPSTPPPPPCRGVTDGRRRGYTTPRSLLPSAEPDGCSLTPLSSAEKSHLYWAEINER</sequence>
<comment type="caution">
    <text evidence="2">The sequence shown here is derived from an EMBL/GenBank/DDBJ whole genome shotgun (WGS) entry which is preliminary data.</text>
</comment>
<dbReference type="AlphaFoldDB" id="A0A9Q1FW08"/>
<keyword evidence="3" id="KW-1185">Reference proteome</keyword>